<organism evidence="1 2">
    <name type="scientific">Brassica cretica</name>
    <name type="common">Mustard</name>
    <dbReference type="NCBI Taxonomy" id="69181"/>
    <lineage>
        <taxon>Eukaryota</taxon>
        <taxon>Viridiplantae</taxon>
        <taxon>Streptophyta</taxon>
        <taxon>Embryophyta</taxon>
        <taxon>Tracheophyta</taxon>
        <taxon>Spermatophyta</taxon>
        <taxon>Magnoliopsida</taxon>
        <taxon>eudicotyledons</taxon>
        <taxon>Gunneridae</taxon>
        <taxon>Pentapetalae</taxon>
        <taxon>rosids</taxon>
        <taxon>malvids</taxon>
        <taxon>Brassicales</taxon>
        <taxon>Brassicaceae</taxon>
        <taxon>Brassiceae</taxon>
        <taxon>Brassica</taxon>
    </lineage>
</organism>
<evidence type="ECO:0000313" key="1">
    <source>
        <dbReference type="EMBL" id="KAF3534261.1"/>
    </source>
</evidence>
<gene>
    <name evidence="1" type="ORF">DY000_02040040</name>
</gene>
<name>A0ABQ7BQ64_BRACR</name>
<evidence type="ECO:0008006" key="3">
    <source>
        <dbReference type="Google" id="ProtNLM"/>
    </source>
</evidence>
<accession>A0ABQ7BQ64</accession>
<proteinExistence type="predicted"/>
<comment type="caution">
    <text evidence="1">The sequence shown here is derived from an EMBL/GenBank/DDBJ whole genome shotgun (WGS) entry which is preliminary data.</text>
</comment>
<evidence type="ECO:0000313" key="2">
    <source>
        <dbReference type="Proteomes" id="UP000266723"/>
    </source>
</evidence>
<reference evidence="1 2" key="1">
    <citation type="journal article" date="2020" name="BMC Genomics">
        <title>Intraspecific diversification of the crop wild relative Brassica cretica Lam. using demographic model selection.</title>
        <authorList>
            <person name="Kioukis A."/>
            <person name="Michalopoulou V.A."/>
            <person name="Briers L."/>
            <person name="Pirintsos S."/>
            <person name="Studholme D.J."/>
            <person name="Pavlidis P."/>
            <person name="Sarris P.F."/>
        </authorList>
    </citation>
    <scope>NUCLEOTIDE SEQUENCE [LARGE SCALE GENOMIC DNA]</scope>
    <source>
        <strain evidence="2">cv. PFS-1207/04</strain>
    </source>
</reference>
<dbReference type="EMBL" id="QGKV02001507">
    <property type="protein sequence ID" value="KAF3534261.1"/>
    <property type="molecule type" value="Genomic_DNA"/>
</dbReference>
<sequence length="126" mass="14303">MRNVMRDRHSKTFKSTFGQSSPTIYLRKKVAEAAAELESDEESSNSVSQTAAAATPRRILLDLEYLKSRICLLVYASVIVSIFSVDKQARRYIWDWERRPMSLVDMDQASIDAMRLASIDVSLGKL</sequence>
<dbReference type="Proteomes" id="UP000266723">
    <property type="component" value="Unassembled WGS sequence"/>
</dbReference>
<keyword evidence="2" id="KW-1185">Reference proteome</keyword>
<protein>
    <recommendedName>
        <fullName evidence="3">3'-5' exonuclease domain-containing protein</fullName>
    </recommendedName>
</protein>